<dbReference type="Gene3D" id="3.40.50.720">
    <property type="entry name" value="NAD(P)-binding Rossmann-like Domain"/>
    <property type="match status" value="1"/>
</dbReference>
<evidence type="ECO:0000313" key="3">
    <source>
        <dbReference type="Proteomes" id="UP000599688"/>
    </source>
</evidence>
<evidence type="ECO:0000259" key="1">
    <source>
        <dbReference type="Pfam" id="PF13380"/>
    </source>
</evidence>
<sequence length="130" mass="14874">MLKQNSVSANNKTKTLILGASTNPNRYAYMALQSLQQNNYAVVGVGAKEAEINGVRIFKYQKMFYDIDTVTLYLSAKNQTDFYDYLLQLNPRRVIFNPGTRNQDLQNLLVQNQIEVLHACTLVMLSTQQY</sequence>
<dbReference type="SUPFAM" id="SSF51735">
    <property type="entry name" value="NAD(P)-binding Rossmann-fold domains"/>
    <property type="match status" value="1"/>
</dbReference>
<keyword evidence="3" id="KW-1185">Reference proteome</keyword>
<gene>
    <name evidence="2" type="ORF">GCM10010831_17420</name>
</gene>
<dbReference type="EMBL" id="BMGL01000009">
    <property type="protein sequence ID" value="GGE16648.1"/>
    <property type="molecule type" value="Genomic_DNA"/>
</dbReference>
<dbReference type="InterPro" id="IPR036291">
    <property type="entry name" value="NAD(P)-bd_dom_sf"/>
</dbReference>
<dbReference type="RefSeq" id="WP_188406447.1">
    <property type="nucleotide sequence ID" value="NZ_BMGL01000009.1"/>
</dbReference>
<protein>
    <submittedName>
        <fullName evidence="2">CoA-binding protein</fullName>
    </submittedName>
</protein>
<proteinExistence type="predicted"/>
<comment type="caution">
    <text evidence="2">The sequence shown here is derived from an EMBL/GenBank/DDBJ whole genome shotgun (WGS) entry which is preliminary data.</text>
</comment>
<dbReference type="Proteomes" id="UP000599688">
    <property type="component" value="Unassembled WGS sequence"/>
</dbReference>
<feature type="domain" description="CoA-binding" evidence="1">
    <location>
        <begin position="14"/>
        <end position="125"/>
    </location>
</feature>
<evidence type="ECO:0000313" key="2">
    <source>
        <dbReference type="EMBL" id="GGE16648.1"/>
    </source>
</evidence>
<reference evidence="2 3" key="1">
    <citation type="journal article" date="2014" name="Int. J. Syst. Evol. Microbiol.">
        <title>Complete genome sequence of Corynebacterium casei LMG S-19264T (=DSM 44701T), isolated from a smear-ripened cheese.</title>
        <authorList>
            <consortium name="US DOE Joint Genome Institute (JGI-PGF)"/>
            <person name="Walter F."/>
            <person name="Albersmeier A."/>
            <person name="Kalinowski J."/>
            <person name="Ruckert C."/>
        </authorList>
    </citation>
    <scope>NUCLEOTIDE SEQUENCE [LARGE SCALE GENOMIC DNA]</scope>
    <source>
        <strain evidence="2 3">CGMCC 1.12925</strain>
    </source>
</reference>
<dbReference type="InterPro" id="IPR003781">
    <property type="entry name" value="CoA-bd"/>
</dbReference>
<dbReference type="Pfam" id="PF13380">
    <property type="entry name" value="CoA_binding_2"/>
    <property type="match status" value="1"/>
</dbReference>
<dbReference type="AlphaFoldDB" id="A0A917E9E4"/>
<name>A0A917E9E4_9FLAO</name>
<organism evidence="2 3">
    <name type="scientific">Psychroflexus salis</name>
    <dbReference type="NCBI Taxonomy" id="1526574"/>
    <lineage>
        <taxon>Bacteria</taxon>
        <taxon>Pseudomonadati</taxon>
        <taxon>Bacteroidota</taxon>
        <taxon>Flavobacteriia</taxon>
        <taxon>Flavobacteriales</taxon>
        <taxon>Flavobacteriaceae</taxon>
        <taxon>Psychroflexus</taxon>
    </lineage>
</organism>
<accession>A0A917E9E4</accession>